<sequence>MQSNGVFYMGAARKSAFEPSQRGWVKPEFFVLCPDGITPDFRDVRDSSGRPVPENIKGQITTGGCANGSLFVFFPRKGGGFQPVCNACPPPARQVRVLDSSQMIGDVRRIVVENGPVPPIDPRYCMVAGPMENTRNCPGPVNRWRFSPNECPFPSVLEQVQRQKYWGYGI</sequence>
<organism evidence="1">
    <name type="scientific">Marseillevirus sp</name>
    <dbReference type="NCBI Taxonomy" id="2809551"/>
    <lineage>
        <taxon>Viruses</taxon>
        <taxon>Varidnaviria</taxon>
        <taxon>Bamfordvirae</taxon>
        <taxon>Nucleocytoviricota</taxon>
        <taxon>Megaviricetes</taxon>
        <taxon>Pimascovirales</taxon>
        <taxon>Pimascovirales incertae sedis</taxon>
        <taxon>Marseilleviridae</taxon>
        <taxon>Marseillevirus</taxon>
    </lineage>
</organism>
<protein>
    <submittedName>
        <fullName evidence="1">Uncharacterized protein</fullName>
    </submittedName>
</protein>
<proteinExistence type="predicted"/>
<gene>
    <name evidence="1" type="ORF">MarDSR_149</name>
</gene>
<name>A0AA96IXZ1_9VIRU</name>
<reference evidence="1" key="1">
    <citation type="submission" date="2023-07" db="EMBL/GenBank/DDBJ databases">
        <authorList>
            <person name="Xia Y."/>
        </authorList>
    </citation>
    <scope>NUCLEOTIDE SEQUENCE</scope>
    <source>
        <strain evidence="1">E</strain>
    </source>
</reference>
<accession>A0AA96IXZ1</accession>
<evidence type="ECO:0000313" key="1">
    <source>
        <dbReference type="EMBL" id="WNL50188.1"/>
    </source>
</evidence>
<dbReference type="EMBL" id="OR343189">
    <property type="protein sequence ID" value="WNL50188.1"/>
    <property type="molecule type" value="Genomic_DNA"/>
</dbReference>